<gene>
    <name evidence="2" type="ORF">RCO22_08395</name>
</gene>
<sequence length="758" mass="85816">MINDDLKFADDRPIALQQHDLLDRAGFAQRLALTISSWKNRESLVIGLTGSWGSGKSSIKNMALEQLAATEGCQVIEFNPWQWAGQDKLSSAFFEEISRVIQHKNPAKADKQLAKLLRHYGQYLSAGAGVLSATAKWTPILLGSALVTTALGSLVEDAAAQVTVWTISAVSWLGSIAPWLKRAAEWLTNRSKSLDQQAKDNELSLSQIRNELQKLLSARAKPLLIVLDDLDRLSAEQMKAIFQMVKAHMDFANVVFLLLFQRDTVEQGLRKVGFDGADYLEKIIQAPFSVPIIASSQLEAVLFNRLDAILSDEPQLQQRFEKEYWDQMFRCGMRPFFGNLRHVYRYASTLAFHCRLLRGTEVAEINAVDLFALECLRVFAPETFAEMPRYKELLTGNEPFARQDEPQRARVNQVIDQLVNLAPIQHQSGTRQLLQEMFPTLDWVFNNCQYDQRTQLRWLIHSRVCCDEVFDRYFELSVPEQDVPNSLLHELGRRITDPEAFTTLLTSHEEDRQAEILQRLLGLVEEFPIEQSLAVVQTLLHAGEGVGRRMSFTNWSPRQQVARLLRHFLERHEQEAARSQLVIEAFASGPGLVVVDQLLAADYALRRKGDVGFFDNDGLEQLKVGYLQNLRQVADRDPDAFLANEDHASYLYDMNRYGEGGDEGRRWVETHITSPTRFLQFAQGQINIRTSHSGGSITRADYISPSALEQMLGLSRCAEWVVRLDSIELSEAESRTLALAKDALARHARGEATEEEVS</sequence>
<comment type="caution">
    <text evidence="2">The sequence shown here is derived from an EMBL/GenBank/DDBJ whole genome shotgun (WGS) entry which is preliminary data.</text>
</comment>
<dbReference type="Pfam" id="PF07693">
    <property type="entry name" value="KAP_NTPase"/>
    <property type="match status" value="1"/>
</dbReference>
<dbReference type="PANTHER" id="PTHR22674">
    <property type="entry name" value="NTPASE, KAP FAMILY P-LOOP DOMAIN-CONTAINING 1"/>
    <property type="match status" value="1"/>
</dbReference>
<evidence type="ECO:0000313" key="2">
    <source>
        <dbReference type="EMBL" id="MDR0188954.1"/>
    </source>
</evidence>
<dbReference type="SUPFAM" id="SSF52540">
    <property type="entry name" value="P-loop containing nucleoside triphosphate hydrolases"/>
    <property type="match status" value="1"/>
</dbReference>
<feature type="domain" description="KAP NTPase" evidence="1">
    <location>
        <begin position="24"/>
        <end position="355"/>
    </location>
</feature>
<evidence type="ECO:0000313" key="3">
    <source>
        <dbReference type="Proteomes" id="UP001224477"/>
    </source>
</evidence>
<name>A0ABU1CNW1_9PSED</name>
<dbReference type="PANTHER" id="PTHR22674:SF6">
    <property type="entry name" value="NTPASE KAP FAMILY P-LOOP DOMAIN-CONTAINING PROTEIN 1"/>
    <property type="match status" value="1"/>
</dbReference>
<dbReference type="Proteomes" id="UP001224477">
    <property type="component" value="Unassembled WGS sequence"/>
</dbReference>
<dbReference type="InterPro" id="IPR027417">
    <property type="entry name" value="P-loop_NTPase"/>
</dbReference>
<proteinExistence type="predicted"/>
<dbReference type="EMBL" id="JAVGXC010000006">
    <property type="protein sequence ID" value="MDR0188954.1"/>
    <property type="molecule type" value="Genomic_DNA"/>
</dbReference>
<evidence type="ECO:0000259" key="1">
    <source>
        <dbReference type="Pfam" id="PF07693"/>
    </source>
</evidence>
<dbReference type="InterPro" id="IPR052754">
    <property type="entry name" value="NTPase_KAP_P-loop"/>
</dbReference>
<keyword evidence="3" id="KW-1185">Reference proteome</keyword>
<dbReference type="Gene3D" id="3.40.50.300">
    <property type="entry name" value="P-loop containing nucleotide triphosphate hydrolases"/>
    <property type="match status" value="2"/>
</dbReference>
<reference evidence="2 3" key="1">
    <citation type="journal article" date="2023" name="Microbiol. Resour. Announc.">
        <title>Whole-genome sequence of Pseudomonas yamanorum OLsAu1 isolated from the edible ectomycorrhizal mushroom Lactarius sp. section Deliciosi.</title>
        <authorList>
            <person name="Ramirez-Mendoza R."/>
            <person name="Angeles-Argaiz R.E."/>
            <person name="Hernandez-Oaxaca D."/>
            <person name="Aguirre-Beltran L."/>
            <person name="Almaraz-Suarez J."/>
            <person name="Perez-Moreno J."/>
        </authorList>
    </citation>
    <scope>NUCLEOTIDE SEQUENCE [LARGE SCALE GENOMIC DNA]</scope>
    <source>
        <strain evidence="2 3">OLsAu1</strain>
    </source>
</reference>
<organism evidence="2 3">
    <name type="scientific">Pseudomonas yamanorum</name>
    <dbReference type="NCBI Taxonomy" id="515393"/>
    <lineage>
        <taxon>Bacteria</taxon>
        <taxon>Pseudomonadati</taxon>
        <taxon>Pseudomonadota</taxon>
        <taxon>Gammaproteobacteria</taxon>
        <taxon>Pseudomonadales</taxon>
        <taxon>Pseudomonadaceae</taxon>
        <taxon>Pseudomonas</taxon>
    </lineage>
</organism>
<dbReference type="RefSeq" id="WP_309254611.1">
    <property type="nucleotide sequence ID" value="NZ_JAVGXC010000006.1"/>
</dbReference>
<accession>A0ABU1CNW1</accession>
<protein>
    <submittedName>
        <fullName evidence="2">P-loop NTPase fold protein</fullName>
    </submittedName>
</protein>
<dbReference type="InterPro" id="IPR011646">
    <property type="entry name" value="KAP_P-loop"/>
</dbReference>